<comment type="caution">
    <text evidence="8">The sequence shown here is derived from an EMBL/GenBank/DDBJ whole genome shotgun (WGS) entry which is preliminary data.</text>
</comment>
<dbReference type="OrthoDB" id="6247875at2759"/>
<dbReference type="PROSITE" id="PS50118">
    <property type="entry name" value="HMG_BOX_2"/>
    <property type="match status" value="1"/>
</dbReference>
<dbReference type="Pfam" id="PF00505">
    <property type="entry name" value="HMG_box"/>
    <property type="match status" value="1"/>
</dbReference>
<evidence type="ECO:0000259" key="7">
    <source>
        <dbReference type="PROSITE" id="PS50118"/>
    </source>
</evidence>
<feature type="compositionally biased region" description="Pro residues" evidence="5">
    <location>
        <begin position="525"/>
        <end position="534"/>
    </location>
</feature>
<keyword evidence="2 4" id="KW-0238">DNA-binding</keyword>
<feature type="compositionally biased region" description="Polar residues" evidence="5">
    <location>
        <begin position="451"/>
        <end position="463"/>
    </location>
</feature>
<evidence type="ECO:0000256" key="3">
    <source>
        <dbReference type="ARBA" id="ARBA00023163"/>
    </source>
</evidence>
<dbReference type="Gene3D" id="3.40.50.1110">
    <property type="entry name" value="SGNH hydrolase"/>
    <property type="match status" value="1"/>
</dbReference>
<dbReference type="InterPro" id="IPR036910">
    <property type="entry name" value="HMG_box_dom_sf"/>
</dbReference>
<dbReference type="SUPFAM" id="SSF52266">
    <property type="entry name" value="SGNH hydrolase"/>
    <property type="match status" value="1"/>
</dbReference>
<evidence type="ECO:0000313" key="9">
    <source>
        <dbReference type="Proteomes" id="UP000244073"/>
    </source>
</evidence>
<dbReference type="GO" id="GO:0005634">
    <property type="term" value="C:nucleus"/>
    <property type="evidence" value="ECO:0007669"/>
    <property type="project" value="UniProtKB-UniRule"/>
</dbReference>
<dbReference type="InterPro" id="IPR036514">
    <property type="entry name" value="SGNH_hydro_sf"/>
</dbReference>
<dbReference type="SMART" id="SM00398">
    <property type="entry name" value="HMG"/>
    <property type="match status" value="1"/>
</dbReference>
<dbReference type="Proteomes" id="UP000244073">
    <property type="component" value="Unassembled WGS sequence"/>
</dbReference>
<dbReference type="Gene3D" id="1.10.30.10">
    <property type="entry name" value="High mobility group box domain"/>
    <property type="match status" value="1"/>
</dbReference>
<keyword evidence="3" id="KW-0804">Transcription</keyword>
<name>A0A2T5M703_9EURO</name>
<dbReference type="GO" id="GO:0030154">
    <property type="term" value="P:cell differentiation"/>
    <property type="evidence" value="ECO:0007669"/>
    <property type="project" value="TreeGrafter"/>
</dbReference>
<feature type="domain" description="HMG box" evidence="7">
    <location>
        <begin position="330"/>
        <end position="398"/>
    </location>
</feature>
<evidence type="ECO:0000256" key="2">
    <source>
        <dbReference type="ARBA" id="ARBA00023125"/>
    </source>
</evidence>
<dbReference type="InterPro" id="IPR009071">
    <property type="entry name" value="HMG_box_dom"/>
</dbReference>
<dbReference type="PANTHER" id="PTHR10270:SF320">
    <property type="entry name" value="BOX TRANSCRIPTIONAL REGULATOR, PUTATIVE (AFU_ORTHOLOGUE AFUA_4G10820)-RELATED"/>
    <property type="match status" value="1"/>
</dbReference>
<accession>A0A2T5M703</accession>
<evidence type="ECO:0000256" key="6">
    <source>
        <dbReference type="SAM" id="Phobius"/>
    </source>
</evidence>
<dbReference type="AlphaFoldDB" id="A0A2T5M703"/>
<dbReference type="PANTHER" id="PTHR10270">
    <property type="entry name" value="SOX TRANSCRIPTION FACTOR"/>
    <property type="match status" value="1"/>
</dbReference>
<keyword evidence="6" id="KW-1133">Transmembrane helix</keyword>
<keyword evidence="6" id="KW-0812">Transmembrane</keyword>
<dbReference type="GeneID" id="63815037"/>
<organism evidence="8 9">
    <name type="scientific">Aspergillus ochraceoroseus IBT 24754</name>
    <dbReference type="NCBI Taxonomy" id="1392256"/>
    <lineage>
        <taxon>Eukaryota</taxon>
        <taxon>Fungi</taxon>
        <taxon>Dikarya</taxon>
        <taxon>Ascomycota</taxon>
        <taxon>Pezizomycotina</taxon>
        <taxon>Eurotiomycetes</taxon>
        <taxon>Eurotiomycetidae</taxon>
        <taxon>Eurotiales</taxon>
        <taxon>Aspergillaceae</taxon>
        <taxon>Aspergillus</taxon>
        <taxon>Aspergillus subgen. Nidulantes</taxon>
    </lineage>
</organism>
<dbReference type="GO" id="GO:0001228">
    <property type="term" value="F:DNA-binding transcription activator activity, RNA polymerase II-specific"/>
    <property type="evidence" value="ECO:0007669"/>
    <property type="project" value="TreeGrafter"/>
</dbReference>
<dbReference type="CDD" id="cd01389">
    <property type="entry name" value="HMG-box_ROX1-like"/>
    <property type="match status" value="1"/>
</dbReference>
<keyword evidence="1" id="KW-0805">Transcription regulation</keyword>
<feature type="region of interest" description="Disordered" evidence="5">
    <location>
        <begin position="558"/>
        <end position="582"/>
    </location>
</feature>
<evidence type="ECO:0000313" key="8">
    <source>
        <dbReference type="EMBL" id="PTU24309.1"/>
    </source>
</evidence>
<dbReference type="SUPFAM" id="SSF47095">
    <property type="entry name" value="HMG-box"/>
    <property type="match status" value="1"/>
</dbReference>
<gene>
    <name evidence="8" type="ORF">P175DRAFT_0505985</name>
</gene>
<dbReference type="VEuPathDB" id="FungiDB:P175DRAFT_0505985"/>
<dbReference type="EMBL" id="MSFN02000001">
    <property type="protein sequence ID" value="PTU24309.1"/>
    <property type="molecule type" value="Genomic_DNA"/>
</dbReference>
<keyword evidence="6" id="KW-0472">Membrane</keyword>
<dbReference type="FunFam" id="1.10.30.10:FF:000041">
    <property type="entry name" value="HMG box family protein"/>
    <property type="match status" value="1"/>
</dbReference>
<reference evidence="8 9" key="1">
    <citation type="journal article" date="2018" name="Proc. Natl. Acad. Sci. U.S.A.">
        <title>Linking secondary metabolites to gene clusters through genome sequencing of six diverse Aspergillus species.</title>
        <authorList>
            <person name="Kaerboelling I."/>
            <person name="Vesth T.C."/>
            <person name="Frisvad J.C."/>
            <person name="Nybo J.L."/>
            <person name="Theobald S."/>
            <person name="Kuo A."/>
            <person name="Bowyer P."/>
            <person name="Matsuda Y."/>
            <person name="Mondo S."/>
            <person name="Lyhne E.K."/>
            <person name="Kogle M.E."/>
            <person name="Clum A."/>
            <person name="Lipzen A."/>
            <person name="Salamov A."/>
            <person name="Ngan C.Y."/>
            <person name="Daum C."/>
            <person name="Chiniquy J."/>
            <person name="Barry K."/>
            <person name="LaButti K."/>
            <person name="Haridas S."/>
            <person name="Simmons B.A."/>
            <person name="Magnuson J.K."/>
            <person name="Mortensen U.H."/>
            <person name="Larsen T.O."/>
            <person name="Grigoriev I.V."/>
            <person name="Baker S.E."/>
            <person name="Andersen M.R."/>
        </authorList>
    </citation>
    <scope>NUCLEOTIDE SEQUENCE [LARGE SCALE GENOMIC DNA]</scope>
    <source>
        <strain evidence="8 9">IBT 24754</strain>
    </source>
</reference>
<dbReference type="GO" id="GO:0000978">
    <property type="term" value="F:RNA polymerase II cis-regulatory region sequence-specific DNA binding"/>
    <property type="evidence" value="ECO:0007669"/>
    <property type="project" value="TreeGrafter"/>
</dbReference>
<proteinExistence type="predicted"/>
<evidence type="ECO:0000256" key="1">
    <source>
        <dbReference type="ARBA" id="ARBA00023015"/>
    </source>
</evidence>
<dbReference type="GO" id="GO:0000122">
    <property type="term" value="P:negative regulation of transcription by RNA polymerase II"/>
    <property type="evidence" value="ECO:0007669"/>
    <property type="project" value="TreeGrafter"/>
</dbReference>
<protein>
    <recommendedName>
        <fullName evidence="7">HMG box domain-containing protein</fullName>
    </recommendedName>
</protein>
<feature type="transmembrane region" description="Helical" evidence="6">
    <location>
        <begin position="7"/>
        <end position="25"/>
    </location>
</feature>
<dbReference type="RefSeq" id="XP_040755701.1">
    <property type="nucleotide sequence ID" value="XM_040898155.1"/>
</dbReference>
<keyword evidence="4" id="KW-0539">Nucleus</keyword>
<feature type="DNA-binding region" description="HMG box" evidence="4">
    <location>
        <begin position="330"/>
        <end position="398"/>
    </location>
</feature>
<feature type="compositionally biased region" description="Polar residues" evidence="5">
    <location>
        <begin position="410"/>
        <end position="423"/>
    </location>
</feature>
<evidence type="ECO:0000256" key="4">
    <source>
        <dbReference type="PROSITE-ProRule" id="PRU00267"/>
    </source>
</evidence>
<dbReference type="InterPro" id="IPR050140">
    <property type="entry name" value="SRY-related_HMG-box_TF-like"/>
</dbReference>
<evidence type="ECO:0000256" key="5">
    <source>
        <dbReference type="SAM" id="MobiDB-lite"/>
    </source>
</evidence>
<feature type="region of interest" description="Disordered" evidence="5">
    <location>
        <begin position="386"/>
        <end position="542"/>
    </location>
</feature>
<sequence length="877" mass="98082">MRLFSKFHIVCTFTVVSILLSALYLGSQRFYYRRVGVPNQQALKFQPTQSFDLRLVVFGDSWSDNNAKEFQAITFACHQENLAQTAKALDGSYIGSVVDNAELSSSTLSLYRAPLADFRAQAAQWLAAEAEIIANMDEDALHERRNRTLVVVSFGVWDLWNAIGQDYDHAAASINHSIEVIMQQLESLAQSWGNDELKMIMTLAPDVTFLPAFRPLGDQRVSQHKSAVRLVEYWNRQLRTLAEKWKKATVYMFDTNAFLADLIRDRQLYEAGMEEEEEANGLGKNQDPGWKNVEDVCVENSEQSVVTSAMKPCPSPEKYLFWNQMHLGQSAHRLMAFILYRQHYQAAVVAQNPGLANPEISKIIGEQWRKLPQATKDEWKALAEEEKARHQQQYPEYRYQPRRYGRDGNSRSLSSGISHNPPGSTACARCGGRVMNPPASPDTVFPANGAPANTRTETLTFRSYSCRGETDRAPKPIKLGSNGEARPARLRQWEETIPQSPGSKRRRFNPQMPFKTDLRDKSPESPYPASPYPPRSESQNARGISQVLQASRGLRHMKEQAAPDPSLKLPPLQTPASASGSVTPITPFPQEGSSLEATVMTIPFLNKIKLLAKISPPLPHTFREGDPRRRGAVIAVDGQDPLLVKATLEYLYAALQKEGKFNPRIFEGPEIQPRESYSEPGQMGDATVDYLDTISSWHRISDEIKSFVQSGSSRASLEPASGNEAVSPGVSPRTIIPKTAEMRISSPTHSSENGSESASCFTEATSIAPLPVALVPRYQLTTADAFSCSVPINDAYTPLDHWQWMASLWRACVGPDVTVYIRECEKAEMERFAGNPVEIRLRDAQTVVVRRPANSPKELEEKVLKRVGFEVEDYLTQ</sequence>